<feature type="chain" id="PRO_5040374525" evidence="2">
    <location>
        <begin position="18"/>
        <end position="69"/>
    </location>
</feature>
<reference evidence="3" key="2">
    <citation type="journal article" date="2023" name="Int. J. Mol. Sci.">
        <title>De Novo Assembly and Annotation of 11 Diverse Shrub Willow (Salix) Genomes Reveals Novel Gene Organization in Sex-Linked Regions.</title>
        <authorList>
            <person name="Hyden B."/>
            <person name="Feng K."/>
            <person name="Yates T.B."/>
            <person name="Jawdy S."/>
            <person name="Cereghino C."/>
            <person name="Smart L.B."/>
            <person name="Muchero W."/>
        </authorList>
    </citation>
    <scope>NUCLEOTIDE SEQUENCE</scope>
    <source>
        <tissue evidence="3">Shoot tip</tissue>
    </source>
</reference>
<evidence type="ECO:0000313" key="3">
    <source>
        <dbReference type="EMBL" id="KAJ6711874.1"/>
    </source>
</evidence>
<feature type="compositionally biased region" description="Polar residues" evidence="1">
    <location>
        <begin position="35"/>
        <end position="47"/>
    </location>
</feature>
<proteinExistence type="predicted"/>
<dbReference type="Proteomes" id="UP001151532">
    <property type="component" value="Chromosome 1"/>
</dbReference>
<organism evidence="3 4">
    <name type="scientific">Salix purpurea</name>
    <name type="common">Purple osier willow</name>
    <dbReference type="NCBI Taxonomy" id="77065"/>
    <lineage>
        <taxon>Eukaryota</taxon>
        <taxon>Viridiplantae</taxon>
        <taxon>Streptophyta</taxon>
        <taxon>Embryophyta</taxon>
        <taxon>Tracheophyta</taxon>
        <taxon>Spermatophyta</taxon>
        <taxon>Magnoliopsida</taxon>
        <taxon>eudicotyledons</taxon>
        <taxon>Gunneridae</taxon>
        <taxon>Pentapetalae</taxon>
        <taxon>rosids</taxon>
        <taxon>fabids</taxon>
        <taxon>Malpighiales</taxon>
        <taxon>Salicaceae</taxon>
        <taxon>Saliceae</taxon>
        <taxon>Salix</taxon>
    </lineage>
</organism>
<keyword evidence="2" id="KW-0732">Signal</keyword>
<reference evidence="3" key="1">
    <citation type="submission" date="2022-11" db="EMBL/GenBank/DDBJ databases">
        <authorList>
            <person name="Hyden B.L."/>
            <person name="Feng K."/>
            <person name="Yates T."/>
            <person name="Jawdy S."/>
            <person name="Smart L.B."/>
            <person name="Muchero W."/>
        </authorList>
    </citation>
    <scope>NUCLEOTIDE SEQUENCE</scope>
    <source>
        <tissue evidence="3">Shoot tip</tissue>
    </source>
</reference>
<sequence>MELIIFGVLGLAGFAWGMRCSLCGCKTHGRGVQHGGSQVNQASSNAEFNMDPRSIQQLQPDLENAPNST</sequence>
<protein>
    <submittedName>
        <fullName evidence="3">Uncharacterized protein</fullName>
    </submittedName>
</protein>
<dbReference type="EMBL" id="JAPFFK010000015">
    <property type="protein sequence ID" value="KAJ6711874.1"/>
    <property type="molecule type" value="Genomic_DNA"/>
</dbReference>
<comment type="caution">
    <text evidence="3">The sequence shown here is derived from an EMBL/GenBank/DDBJ whole genome shotgun (WGS) entry which is preliminary data.</text>
</comment>
<gene>
    <name evidence="3" type="ORF">OIU79_008155</name>
</gene>
<dbReference type="AlphaFoldDB" id="A0A9Q0THR1"/>
<evidence type="ECO:0000256" key="2">
    <source>
        <dbReference type="SAM" id="SignalP"/>
    </source>
</evidence>
<accession>A0A9Q0THR1</accession>
<evidence type="ECO:0000256" key="1">
    <source>
        <dbReference type="SAM" id="MobiDB-lite"/>
    </source>
</evidence>
<feature type="signal peptide" evidence="2">
    <location>
        <begin position="1"/>
        <end position="17"/>
    </location>
</feature>
<name>A0A9Q0THR1_SALPP</name>
<keyword evidence="4" id="KW-1185">Reference proteome</keyword>
<evidence type="ECO:0000313" key="4">
    <source>
        <dbReference type="Proteomes" id="UP001151532"/>
    </source>
</evidence>
<feature type="region of interest" description="Disordered" evidence="1">
    <location>
        <begin position="31"/>
        <end position="52"/>
    </location>
</feature>